<dbReference type="EMBL" id="CP005587">
    <property type="protein sequence ID" value="AGK59921.1"/>
    <property type="molecule type" value="Genomic_DNA"/>
</dbReference>
<keyword evidence="1" id="KW-0472">Membrane</keyword>
<keyword evidence="1" id="KW-0812">Transmembrane</keyword>
<dbReference type="OrthoDB" id="7935539at2"/>
<organism evidence="2 3">
    <name type="scientific">Hyphomicrobium denitrificans 1NES1</name>
    <dbReference type="NCBI Taxonomy" id="670307"/>
    <lineage>
        <taxon>Bacteria</taxon>
        <taxon>Pseudomonadati</taxon>
        <taxon>Pseudomonadota</taxon>
        <taxon>Alphaproteobacteria</taxon>
        <taxon>Hyphomicrobiales</taxon>
        <taxon>Hyphomicrobiaceae</taxon>
        <taxon>Hyphomicrobium</taxon>
    </lineage>
</organism>
<evidence type="ECO:0000313" key="3">
    <source>
        <dbReference type="Proteomes" id="UP000005952"/>
    </source>
</evidence>
<dbReference type="Proteomes" id="UP000005952">
    <property type="component" value="Chromosome"/>
</dbReference>
<protein>
    <submittedName>
        <fullName evidence="2">Uncharacterized protein</fullName>
    </submittedName>
</protein>
<feature type="transmembrane region" description="Helical" evidence="1">
    <location>
        <begin position="99"/>
        <end position="120"/>
    </location>
</feature>
<proteinExistence type="predicted"/>
<dbReference type="AlphaFoldDB" id="N0BHK7"/>
<dbReference type="KEGG" id="hdt:HYPDE_41263"/>
<reference evidence="2 3" key="1">
    <citation type="journal article" date="2013" name="Genome Announc.">
        <title>Genome sequences for three denitrifying bacterial strains isolated from a uranium- and nitrate-contaminated subsurface environment.</title>
        <authorList>
            <person name="Venkatramanan R."/>
            <person name="Prakash O."/>
            <person name="Woyke T."/>
            <person name="Chain P."/>
            <person name="Goodwin L.A."/>
            <person name="Watson D."/>
            <person name="Brooks S."/>
            <person name="Kostka J.E."/>
            <person name="Green S.J."/>
        </authorList>
    </citation>
    <scope>NUCLEOTIDE SEQUENCE [LARGE SCALE GENOMIC DNA]</scope>
    <source>
        <strain evidence="2 3">1NES1</strain>
    </source>
</reference>
<feature type="transmembrane region" description="Helical" evidence="1">
    <location>
        <begin position="66"/>
        <end position="87"/>
    </location>
</feature>
<keyword evidence="1" id="KW-1133">Transmembrane helix</keyword>
<evidence type="ECO:0000313" key="2">
    <source>
        <dbReference type="EMBL" id="AGK59921.1"/>
    </source>
</evidence>
<gene>
    <name evidence="2" type="ORF">HYPDE_41263</name>
</gene>
<accession>N0BHK7</accession>
<evidence type="ECO:0000256" key="1">
    <source>
        <dbReference type="SAM" id="Phobius"/>
    </source>
</evidence>
<sequence length="409" mass="42894">MLETSDPHLIQPLSQAGAKPMTLPSNIALTWQAKTAYACTALFSLASISTNAVYGWSKGDTLPSQIIWAVLAIAVGTTLLLATAALFKALAAKSYGHATFIALGLALCATYSVVAAVGSATGQRMSAALSEDSAASHRTDSQKAISEATAHLSQLPEKRPSSAIDAEIQGILIDPKLEGCKEINGPRTREKCPHVAELRKDLAEAQATEIEQRDWQGKLDTARTELAALPPPRVVNSDARTLVSFLAALGYSVTVAQVNTALALLSVLLIELGGSVSLAVGMALSLPEGDFGKPVSQESAKEAQVPSSSATPLLSQARNADGSLKGLQEVERQAPVTPLLSVRERLLSEVNTAKGGLRSTYEGLGKRYGVTATRIGQIVRDLKRDGVVRVRSSRNGTTIVPALGIVTAV</sequence>
<name>N0BHK7_9HYPH</name>
<keyword evidence="3" id="KW-1185">Reference proteome</keyword>
<dbReference type="RefSeq" id="WP_015599935.1">
    <property type="nucleotide sequence ID" value="NC_021172.1"/>
</dbReference>
<dbReference type="HOGENOM" id="CLU_672286_0_0_5"/>